<feature type="compositionally biased region" description="Acidic residues" evidence="1">
    <location>
        <begin position="263"/>
        <end position="287"/>
    </location>
</feature>
<evidence type="ECO:0000313" key="3">
    <source>
        <dbReference type="Proteomes" id="UP000762676"/>
    </source>
</evidence>
<feature type="region of interest" description="Disordered" evidence="1">
    <location>
        <begin position="45"/>
        <end position="106"/>
    </location>
</feature>
<feature type="region of interest" description="Disordered" evidence="1">
    <location>
        <begin position="131"/>
        <end position="151"/>
    </location>
</feature>
<reference evidence="2 3" key="1">
    <citation type="journal article" date="2021" name="Elife">
        <title>Chloroplast acquisition without the gene transfer in kleptoplastic sea slugs, Plakobranchus ocellatus.</title>
        <authorList>
            <person name="Maeda T."/>
            <person name="Takahashi S."/>
            <person name="Yoshida T."/>
            <person name="Shimamura S."/>
            <person name="Takaki Y."/>
            <person name="Nagai Y."/>
            <person name="Toyoda A."/>
            <person name="Suzuki Y."/>
            <person name="Arimoto A."/>
            <person name="Ishii H."/>
            <person name="Satoh N."/>
            <person name="Nishiyama T."/>
            <person name="Hasebe M."/>
            <person name="Maruyama T."/>
            <person name="Minagawa J."/>
            <person name="Obokata J."/>
            <person name="Shigenobu S."/>
        </authorList>
    </citation>
    <scope>NUCLEOTIDE SEQUENCE [LARGE SCALE GENOMIC DNA]</scope>
</reference>
<feature type="compositionally biased region" description="Basic and acidic residues" evidence="1">
    <location>
        <begin position="45"/>
        <end position="54"/>
    </location>
</feature>
<feature type="compositionally biased region" description="Basic and acidic residues" evidence="1">
    <location>
        <begin position="82"/>
        <end position="93"/>
    </location>
</feature>
<dbReference type="EMBL" id="BMAT01011387">
    <property type="protein sequence ID" value="GFR71870.1"/>
    <property type="molecule type" value="Genomic_DNA"/>
</dbReference>
<feature type="compositionally biased region" description="Polar residues" evidence="1">
    <location>
        <begin position="195"/>
        <end position="206"/>
    </location>
</feature>
<feature type="region of interest" description="Disordered" evidence="1">
    <location>
        <begin position="454"/>
        <end position="481"/>
    </location>
</feature>
<keyword evidence="3" id="KW-1185">Reference proteome</keyword>
<name>A0AAV4FHP0_9GAST</name>
<evidence type="ECO:0000313" key="2">
    <source>
        <dbReference type="EMBL" id="GFR71870.1"/>
    </source>
</evidence>
<feature type="compositionally biased region" description="Acidic residues" evidence="1">
    <location>
        <begin position="244"/>
        <end position="254"/>
    </location>
</feature>
<feature type="region of interest" description="Disordered" evidence="1">
    <location>
        <begin position="565"/>
        <end position="595"/>
    </location>
</feature>
<feature type="region of interest" description="Disordered" evidence="1">
    <location>
        <begin position="188"/>
        <end position="287"/>
    </location>
</feature>
<dbReference type="Proteomes" id="UP000762676">
    <property type="component" value="Unassembled WGS sequence"/>
</dbReference>
<feature type="compositionally biased region" description="Low complexity" evidence="1">
    <location>
        <begin position="577"/>
        <end position="595"/>
    </location>
</feature>
<organism evidence="2 3">
    <name type="scientific">Elysia marginata</name>
    <dbReference type="NCBI Taxonomy" id="1093978"/>
    <lineage>
        <taxon>Eukaryota</taxon>
        <taxon>Metazoa</taxon>
        <taxon>Spiralia</taxon>
        <taxon>Lophotrochozoa</taxon>
        <taxon>Mollusca</taxon>
        <taxon>Gastropoda</taxon>
        <taxon>Heterobranchia</taxon>
        <taxon>Euthyneura</taxon>
        <taxon>Panpulmonata</taxon>
        <taxon>Sacoglossa</taxon>
        <taxon>Placobranchoidea</taxon>
        <taxon>Plakobranchidae</taxon>
        <taxon>Elysia</taxon>
    </lineage>
</organism>
<sequence length="627" mass="68797">MKKKRYYMRRYNKLRLYHDMCQERRPESLQNLLCFNEQLRELFEAEKEEAKNHPETFQPVRPIERGPSPVEPELQTSPQPEKQSDLQSREERRASKKARRKDLLSSYGSHFKEPLVKEEVTETRIKPEIWESPKPSYSSLKRKCSPETGSSGTLKLVFKRRTTDDFSVKNSVELAKGLKPVVNLEKSDSEYEFDATTSSSHCSQSVKVRRRTSSQSMFQISPDACSDQSAVHSSSGEASGNSSSEEEEDKESEDERSPSASVSEEDEGDEEYDKAVEEEVEDVIMEDDLNKVEGALAVNSKSSKRNCHVSFENNIENQKAINNEEVRTTRTEGDAFMETDESNIAVDSIGKKISDTESRNLFSSVFKFSDISSACGSLSSGGKSGRSFSKSVSVTSDDVFTSSSTPDCGSAVDNFNINSAAVCPSGDRGSLQALSSESSITAVSQASLPHQHTTFQPIGSLQSPPLGSRNSDMSSAITVSSSVSKMEKEAASKGLPSSSILNTPSKSLLQTDAMFNSSDDEDEDDNMLGSSQARLVSRFKIDNRDPQSSMINDSVQSAINRVLIDDDDSNGHEGEDSQASWSSAQRAPSSASSSVAHNGIFRLSSSPSLHPTHDTDLDAAVQSILNG</sequence>
<proteinExistence type="predicted"/>
<accession>A0AAV4FHP0</accession>
<feature type="compositionally biased region" description="Polar residues" evidence="1">
    <location>
        <begin position="454"/>
        <end position="470"/>
    </location>
</feature>
<protein>
    <submittedName>
        <fullName evidence="2">Uncharacterized protein</fullName>
    </submittedName>
</protein>
<feature type="compositionally biased region" description="Low complexity" evidence="1">
    <location>
        <begin position="233"/>
        <end position="243"/>
    </location>
</feature>
<comment type="caution">
    <text evidence="2">The sequence shown here is derived from an EMBL/GenBank/DDBJ whole genome shotgun (WGS) entry which is preliminary data.</text>
</comment>
<evidence type="ECO:0000256" key="1">
    <source>
        <dbReference type="SAM" id="MobiDB-lite"/>
    </source>
</evidence>
<feature type="compositionally biased region" description="Low complexity" evidence="1">
    <location>
        <begin position="471"/>
        <end position="481"/>
    </location>
</feature>
<gene>
    <name evidence="2" type="ORF">ElyMa_005690300</name>
</gene>
<dbReference type="AlphaFoldDB" id="A0AAV4FHP0"/>